<organism evidence="1 2">
    <name type="scientific">Halocaridina rubra</name>
    <name type="common">Hawaiian red shrimp</name>
    <dbReference type="NCBI Taxonomy" id="373956"/>
    <lineage>
        <taxon>Eukaryota</taxon>
        <taxon>Metazoa</taxon>
        <taxon>Ecdysozoa</taxon>
        <taxon>Arthropoda</taxon>
        <taxon>Crustacea</taxon>
        <taxon>Multicrustacea</taxon>
        <taxon>Malacostraca</taxon>
        <taxon>Eumalacostraca</taxon>
        <taxon>Eucarida</taxon>
        <taxon>Decapoda</taxon>
        <taxon>Pleocyemata</taxon>
        <taxon>Caridea</taxon>
        <taxon>Atyoidea</taxon>
        <taxon>Atyidae</taxon>
        <taxon>Halocaridina</taxon>
    </lineage>
</organism>
<gene>
    <name evidence="1" type="ORF">SK128_007764</name>
</gene>
<evidence type="ECO:0000313" key="1">
    <source>
        <dbReference type="EMBL" id="KAK7083784.1"/>
    </source>
</evidence>
<accession>A0AAN9AD99</accession>
<sequence>GRLRRHKALFWHDIYSLPKPCRQLVSDAITDLLDLRFGCVDNALALLGKEWQTRALVIFAAQILFTYDAGQSQMINMMQYIKVYHEHLEMFSAFVDSLKPFHLQLFSTKHFRFADSKPIVTMLRNSPNLRVIYFAHNICPYVLETLMQCCKNIEKVSMKLFSYIQRGYRLGGDFLFKIFFGNASMASVLRCINDKEELLLSFPNLQEIYIDINSCNTSIQINEFMLCLQHFYPHIKTKWSKYVNIRNPQSKLNSSDFELPLVFRGNVKHYWDVIEIGLIDKMQELYIDSRGQDVVFAGGNHLEFEVGDVIDPVSKNIVEKLTELHACDSLGFVFYKMDLNIETSFANLLEDLVKKIRKLELNLPFCLDCSELFSALNACPSLQAFSICAERMVTHSSKVTLNCFPKLCFLKIDIPTATNTPSQSGALLRRQLIVSSPGLVMLDIKGLIDEEFESVLSLGYLSKLQTLVLRTPFPTNLVHFVTQMKSLSGLMLNSYERPVECFFSLKQGYGFSELKIYCDDLRNYRFMC</sequence>
<proteinExistence type="predicted"/>
<protein>
    <submittedName>
        <fullName evidence="1">Uncharacterized protein</fullName>
    </submittedName>
</protein>
<comment type="caution">
    <text evidence="1">The sequence shown here is derived from an EMBL/GenBank/DDBJ whole genome shotgun (WGS) entry which is preliminary data.</text>
</comment>
<reference evidence="1 2" key="1">
    <citation type="submission" date="2023-11" db="EMBL/GenBank/DDBJ databases">
        <title>Halocaridina rubra genome assembly.</title>
        <authorList>
            <person name="Smith C."/>
        </authorList>
    </citation>
    <scope>NUCLEOTIDE SEQUENCE [LARGE SCALE GENOMIC DNA]</scope>
    <source>
        <strain evidence="1">EP-1</strain>
        <tissue evidence="1">Whole</tissue>
    </source>
</reference>
<dbReference type="Proteomes" id="UP001381693">
    <property type="component" value="Unassembled WGS sequence"/>
</dbReference>
<dbReference type="AlphaFoldDB" id="A0AAN9AD99"/>
<keyword evidence="2" id="KW-1185">Reference proteome</keyword>
<name>A0AAN9AD99_HALRR</name>
<dbReference type="EMBL" id="JAXCGZ010002545">
    <property type="protein sequence ID" value="KAK7083784.1"/>
    <property type="molecule type" value="Genomic_DNA"/>
</dbReference>
<feature type="non-terminal residue" evidence="1">
    <location>
        <position position="1"/>
    </location>
</feature>
<evidence type="ECO:0000313" key="2">
    <source>
        <dbReference type="Proteomes" id="UP001381693"/>
    </source>
</evidence>